<keyword evidence="3" id="KW-0465">Mannose-binding</keyword>
<evidence type="ECO:0000256" key="2">
    <source>
        <dbReference type="ARBA" id="ARBA00022737"/>
    </source>
</evidence>
<dbReference type="GO" id="GO:0051707">
    <property type="term" value="P:response to other organism"/>
    <property type="evidence" value="ECO:0007669"/>
    <property type="project" value="UniProtKB-ARBA"/>
</dbReference>
<sequence>MESNHFLTYSLLLIVLLSSSCAARNVLFSGERLFAGDSLVLGNYVLTMQGDCNLVFYAPAAIWSSGTFNRGYNCYATLLNNGYFVVYDGAGTPLWWAGRNTGTGYYILILLENRNIVLYGPARWVSGTYVRGVGGHSFIGNTTTTGIPEKGKKP</sequence>
<keyword evidence="4" id="KW-0732">Signal</keyword>
<dbReference type="CDD" id="cd00028">
    <property type="entry name" value="B_lectin"/>
    <property type="match status" value="1"/>
</dbReference>
<dbReference type="Gene3D" id="2.90.10.10">
    <property type="entry name" value="Bulb-type lectin domain"/>
    <property type="match status" value="1"/>
</dbReference>
<dbReference type="InterPro" id="IPR001480">
    <property type="entry name" value="Bulb-type_lectin_dom"/>
</dbReference>
<dbReference type="SMART" id="SM00108">
    <property type="entry name" value="B_lectin"/>
    <property type="match status" value="1"/>
</dbReference>
<dbReference type="InterPro" id="IPR036426">
    <property type="entry name" value="Bulb-type_lectin_dom_sf"/>
</dbReference>
<dbReference type="EMBL" id="HQ149091">
    <property type="protein sequence ID" value="ADY38659.1"/>
    <property type="molecule type" value="mRNA"/>
</dbReference>
<feature type="signal peptide" evidence="4">
    <location>
        <begin position="1"/>
        <end position="23"/>
    </location>
</feature>
<feature type="domain" description="Bulb-type lectin" evidence="5">
    <location>
        <begin position="24"/>
        <end position="131"/>
    </location>
</feature>
<dbReference type="PROSITE" id="PS50927">
    <property type="entry name" value="BULB_LECTIN"/>
    <property type="match status" value="1"/>
</dbReference>
<keyword evidence="6" id="KW-0430">Lectin</keyword>
<protein>
    <submittedName>
        <fullName evidence="6 7">Mannose-binding lectin</fullName>
    </submittedName>
</protein>
<keyword evidence="1" id="KW-0348">Hemagglutinin</keyword>
<evidence type="ECO:0000256" key="4">
    <source>
        <dbReference type="SAM" id="SignalP"/>
    </source>
</evidence>
<evidence type="ECO:0000259" key="5">
    <source>
        <dbReference type="PROSITE" id="PS50927"/>
    </source>
</evidence>
<dbReference type="GO" id="GO:0005537">
    <property type="term" value="F:D-mannose binding"/>
    <property type="evidence" value="ECO:0007669"/>
    <property type="project" value="UniProtKB-KW"/>
</dbReference>
<reference evidence="7" key="2">
    <citation type="submission" date="2010-08" db="EMBL/GenBank/DDBJ databases">
        <authorList>
            <person name="Chung H.J."/>
            <person name="Maceri G."/>
            <person name="Mead J."/>
        </authorList>
    </citation>
    <scope>NUCLEOTIDE SEQUENCE</scope>
</reference>
<dbReference type="SUPFAM" id="SSF51110">
    <property type="entry name" value="alpha-D-mannose-specific plant lectins"/>
    <property type="match status" value="1"/>
</dbReference>
<proteinExistence type="evidence at transcript level"/>
<evidence type="ECO:0000313" key="6">
    <source>
        <dbReference type="EMBL" id="ADK55603.1"/>
    </source>
</evidence>
<reference evidence="6" key="1">
    <citation type="submission" date="2010-06" db="EMBL/GenBank/DDBJ databases">
        <title>Isolation of mRNAs from the duckweed Wolffia arrhiza.</title>
        <authorList>
            <person name="Yu C."/>
            <person name="Hoppe C."/>
            <person name="Mead J."/>
        </authorList>
    </citation>
    <scope>NUCLEOTIDE SEQUENCE</scope>
</reference>
<feature type="chain" id="PRO_5010961959" evidence="4">
    <location>
        <begin position="24"/>
        <end position="154"/>
    </location>
</feature>
<accession>E2ICK0</accession>
<organism evidence="6">
    <name type="scientific">Wolffia arrhiza</name>
    <name type="common">Rootless water-meal</name>
    <name type="synonym">Lemna arrhiza</name>
    <dbReference type="NCBI Taxonomy" id="161111"/>
    <lineage>
        <taxon>Eukaryota</taxon>
        <taxon>Viridiplantae</taxon>
        <taxon>Streptophyta</taxon>
        <taxon>Embryophyta</taxon>
        <taxon>Tracheophyta</taxon>
        <taxon>Spermatophyta</taxon>
        <taxon>Magnoliopsida</taxon>
        <taxon>Liliopsida</taxon>
        <taxon>Araceae</taxon>
        <taxon>Lemnoideae</taxon>
        <taxon>Wolffia</taxon>
    </lineage>
</organism>
<dbReference type="EMBL" id="HM461989">
    <property type="protein sequence ID" value="ADK55603.1"/>
    <property type="molecule type" value="mRNA"/>
</dbReference>
<dbReference type="AlphaFoldDB" id="E2ICK0"/>
<name>E2ICK0_WOLAR</name>
<evidence type="ECO:0000313" key="7">
    <source>
        <dbReference type="EMBL" id="ADY38659.1"/>
    </source>
</evidence>
<evidence type="ECO:0000256" key="1">
    <source>
        <dbReference type="ARBA" id="ARBA00022546"/>
    </source>
</evidence>
<dbReference type="SMR" id="E2ICK0"/>
<evidence type="ECO:0000256" key="3">
    <source>
        <dbReference type="ARBA" id="ARBA00023035"/>
    </source>
</evidence>
<keyword evidence="2" id="KW-0677">Repeat</keyword>